<dbReference type="GO" id="GO:0000976">
    <property type="term" value="F:transcription cis-regulatory region binding"/>
    <property type="evidence" value="ECO:0007669"/>
    <property type="project" value="TreeGrafter"/>
</dbReference>
<dbReference type="InterPro" id="IPR001647">
    <property type="entry name" value="HTH_TetR"/>
</dbReference>
<evidence type="ECO:0000256" key="4">
    <source>
        <dbReference type="ARBA" id="ARBA00023163"/>
    </source>
</evidence>
<dbReference type="AlphaFoldDB" id="A0A382LA09"/>
<dbReference type="PANTHER" id="PTHR30055">
    <property type="entry name" value="HTH-TYPE TRANSCRIPTIONAL REGULATOR RUTR"/>
    <property type="match status" value="1"/>
</dbReference>
<gene>
    <name evidence="6" type="ORF">METZ01_LOCUS286390</name>
</gene>
<dbReference type="SUPFAM" id="SSF46689">
    <property type="entry name" value="Homeodomain-like"/>
    <property type="match status" value="1"/>
</dbReference>
<keyword evidence="2" id="KW-0805">Transcription regulation</keyword>
<dbReference type="InterPro" id="IPR036271">
    <property type="entry name" value="Tet_transcr_reg_TetR-rel_C_sf"/>
</dbReference>
<feature type="domain" description="HTH tetR-type" evidence="5">
    <location>
        <begin position="1"/>
        <end position="56"/>
    </location>
</feature>
<keyword evidence="4" id="KW-0804">Transcription</keyword>
<proteinExistence type="predicted"/>
<organism evidence="6">
    <name type="scientific">marine metagenome</name>
    <dbReference type="NCBI Taxonomy" id="408172"/>
    <lineage>
        <taxon>unclassified sequences</taxon>
        <taxon>metagenomes</taxon>
        <taxon>ecological metagenomes</taxon>
    </lineage>
</organism>
<dbReference type="GO" id="GO:0003700">
    <property type="term" value="F:DNA-binding transcription factor activity"/>
    <property type="evidence" value="ECO:0007669"/>
    <property type="project" value="TreeGrafter"/>
</dbReference>
<dbReference type="InterPro" id="IPR050109">
    <property type="entry name" value="HTH-type_TetR-like_transc_reg"/>
</dbReference>
<sequence length="186" mass="20315">EILEATCGILQEKGFAAIRVSDVAQRLGISTGLVHYHFDTKEELLAAAFRHAAQAELDALRLVAERGTGPRERLDAVVSEFFPRGDDPSWRLWIEGWGEALRSEAFQATSRELDKAWIGVLSDTIADGVRSGEFECTSPRDAAWRLACLIEGLAIQRVAHGGTVSDREMRRLVGVALAAEVSGGLR</sequence>
<dbReference type="InterPro" id="IPR039538">
    <property type="entry name" value="BetI_C"/>
</dbReference>
<dbReference type="Pfam" id="PF00440">
    <property type="entry name" value="TetR_N"/>
    <property type="match status" value="1"/>
</dbReference>
<dbReference type="PROSITE" id="PS50977">
    <property type="entry name" value="HTH_TETR_2"/>
    <property type="match status" value="1"/>
</dbReference>
<keyword evidence="1" id="KW-0678">Repressor</keyword>
<protein>
    <recommendedName>
        <fullName evidence="5">HTH tetR-type domain-containing protein</fullName>
    </recommendedName>
</protein>
<evidence type="ECO:0000259" key="5">
    <source>
        <dbReference type="PROSITE" id="PS50977"/>
    </source>
</evidence>
<evidence type="ECO:0000256" key="1">
    <source>
        <dbReference type="ARBA" id="ARBA00022491"/>
    </source>
</evidence>
<dbReference type="PRINTS" id="PR00455">
    <property type="entry name" value="HTHTETR"/>
</dbReference>
<feature type="non-terminal residue" evidence="6">
    <location>
        <position position="1"/>
    </location>
</feature>
<dbReference type="PANTHER" id="PTHR30055:SF200">
    <property type="entry name" value="HTH-TYPE TRANSCRIPTIONAL REPRESSOR BDCR"/>
    <property type="match status" value="1"/>
</dbReference>
<reference evidence="6" key="1">
    <citation type="submission" date="2018-05" db="EMBL/GenBank/DDBJ databases">
        <authorList>
            <person name="Lanie J.A."/>
            <person name="Ng W.-L."/>
            <person name="Kazmierczak K.M."/>
            <person name="Andrzejewski T.M."/>
            <person name="Davidsen T.M."/>
            <person name="Wayne K.J."/>
            <person name="Tettelin H."/>
            <person name="Glass J.I."/>
            <person name="Rusch D."/>
            <person name="Podicherti R."/>
            <person name="Tsui H.-C.T."/>
            <person name="Winkler M.E."/>
        </authorList>
    </citation>
    <scope>NUCLEOTIDE SEQUENCE</scope>
</reference>
<dbReference type="Gene3D" id="1.10.357.10">
    <property type="entry name" value="Tetracycline Repressor, domain 2"/>
    <property type="match status" value="1"/>
</dbReference>
<dbReference type="InterPro" id="IPR009057">
    <property type="entry name" value="Homeodomain-like_sf"/>
</dbReference>
<evidence type="ECO:0000256" key="2">
    <source>
        <dbReference type="ARBA" id="ARBA00023015"/>
    </source>
</evidence>
<keyword evidence="3" id="KW-0238">DNA-binding</keyword>
<dbReference type="EMBL" id="UINC01085722">
    <property type="protein sequence ID" value="SVC33536.1"/>
    <property type="molecule type" value="Genomic_DNA"/>
</dbReference>
<accession>A0A382LA09</accession>
<evidence type="ECO:0000313" key="6">
    <source>
        <dbReference type="EMBL" id="SVC33536.1"/>
    </source>
</evidence>
<name>A0A382LA09_9ZZZZ</name>
<dbReference type="SUPFAM" id="SSF48498">
    <property type="entry name" value="Tetracyclin repressor-like, C-terminal domain"/>
    <property type="match status" value="1"/>
</dbReference>
<dbReference type="Pfam" id="PF13977">
    <property type="entry name" value="TetR_C_6"/>
    <property type="match status" value="1"/>
</dbReference>
<evidence type="ECO:0000256" key="3">
    <source>
        <dbReference type="ARBA" id="ARBA00023125"/>
    </source>
</evidence>